<evidence type="ECO:0000259" key="4">
    <source>
        <dbReference type="Pfam" id="PF01408"/>
    </source>
</evidence>
<evidence type="ECO:0000256" key="2">
    <source>
        <dbReference type="ARBA" id="ARBA00023002"/>
    </source>
</evidence>
<dbReference type="SUPFAM" id="SSF51735">
    <property type="entry name" value="NAD(P)-binding Rossmann-fold domains"/>
    <property type="match status" value="1"/>
</dbReference>
<dbReference type="Pfam" id="PF01408">
    <property type="entry name" value="GFO_IDH_MocA"/>
    <property type="match status" value="1"/>
</dbReference>
<dbReference type="Gene3D" id="3.40.50.720">
    <property type="entry name" value="NAD(P)-binding Rossmann-like Domain"/>
    <property type="match status" value="1"/>
</dbReference>
<dbReference type="Gene3D" id="3.30.360.10">
    <property type="entry name" value="Dihydrodipicolinate Reductase, domain 2"/>
    <property type="match status" value="1"/>
</dbReference>
<dbReference type="EMBL" id="CP040899">
    <property type="protein sequence ID" value="QDB80608.1"/>
    <property type="molecule type" value="Genomic_DNA"/>
</dbReference>
<accession>A0ABX5VR94</accession>
<dbReference type="PANTHER" id="PTHR43708:SF5">
    <property type="entry name" value="CONSERVED EXPRESSED OXIDOREDUCTASE (EUROFUNG)-RELATED"/>
    <property type="match status" value="1"/>
</dbReference>
<dbReference type="Pfam" id="PF22725">
    <property type="entry name" value="GFO_IDH_MocA_C3"/>
    <property type="match status" value="1"/>
</dbReference>
<protein>
    <submittedName>
        <fullName evidence="6">Oxidoreductase</fullName>
    </submittedName>
</protein>
<keyword evidence="7" id="KW-1185">Reference proteome</keyword>
<feature type="domain" description="Gfo/Idh/MocA-like oxidoreductase N-terminal" evidence="4">
    <location>
        <begin position="4"/>
        <end position="123"/>
    </location>
</feature>
<evidence type="ECO:0000259" key="5">
    <source>
        <dbReference type="Pfam" id="PF22725"/>
    </source>
</evidence>
<evidence type="ECO:0000313" key="7">
    <source>
        <dbReference type="Proteomes" id="UP000313948"/>
    </source>
</evidence>
<evidence type="ECO:0000256" key="3">
    <source>
        <dbReference type="ARBA" id="ARBA00023027"/>
    </source>
</evidence>
<keyword evidence="2" id="KW-0560">Oxidoreductase</keyword>
<dbReference type="InterPro" id="IPR055170">
    <property type="entry name" value="GFO_IDH_MocA-like_dom"/>
</dbReference>
<organism evidence="6 7">
    <name type="scientific">Georgenia wutianyii</name>
    <dbReference type="NCBI Taxonomy" id="2585135"/>
    <lineage>
        <taxon>Bacteria</taxon>
        <taxon>Bacillati</taxon>
        <taxon>Actinomycetota</taxon>
        <taxon>Actinomycetes</taxon>
        <taxon>Micrococcales</taxon>
        <taxon>Bogoriellaceae</taxon>
        <taxon>Georgenia</taxon>
    </lineage>
</organism>
<gene>
    <name evidence="6" type="ORF">FE251_00370</name>
</gene>
<reference evidence="6 7" key="1">
    <citation type="submission" date="2019-05" db="EMBL/GenBank/DDBJ databases">
        <title>Georgenia *** sp. nov., and Georgenia *** sp. nov., isolated from the intestinal contents of plateau pika (Ochotona curzoniae) in the Qinghai-Tibet plateau of China.</title>
        <authorList>
            <person name="Tian Z."/>
        </authorList>
    </citation>
    <scope>NUCLEOTIDE SEQUENCE [LARGE SCALE GENOMIC DNA]</scope>
    <source>
        <strain evidence="6 7">Z294</strain>
    </source>
</reference>
<keyword evidence="3" id="KW-0520">NAD</keyword>
<dbReference type="PANTHER" id="PTHR43708">
    <property type="entry name" value="CONSERVED EXPRESSED OXIDOREDUCTASE (EUROFUNG)"/>
    <property type="match status" value="1"/>
</dbReference>
<feature type="domain" description="GFO/IDH/MocA-like oxidoreductase" evidence="5">
    <location>
        <begin position="132"/>
        <end position="249"/>
    </location>
</feature>
<dbReference type="InterPro" id="IPR000683">
    <property type="entry name" value="Gfo/Idh/MocA-like_OxRdtase_N"/>
</dbReference>
<dbReference type="SUPFAM" id="SSF55347">
    <property type="entry name" value="Glyceraldehyde-3-phosphate dehydrogenase-like, C-terminal domain"/>
    <property type="match status" value="1"/>
</dbReference>
<sequence length="342" mass="36074">MSAIRTALVGFGHAGQVFHGPLLADDARYRLEVIVTSDAGRAAAAARLHPQARVVPDLAAALATGPDLVVVASPPATHVPAATAALAAGCAVVLDKPMCPDPAEGRALVERAEALGRPLTVFHNRRWDSELLTLQRLLAEGALGEVWRFESRLERWKTAETKPWKAAATWREGGGVLFDLGSHLIDQALVLFGPVDEVHAELSAHRGGADDDAFVSLRHRSGVRSHLTMSTTAALTGDRMRVLGSRAAFVKTAPDVQEAQLAAGLAPSAADYGQEPPALLGTGDGAEPVACEPGRYPRFYDLLATALLEGGPLPVDPREALAVVELVARIHRVRVPETSVAG</sequence>
<dbReference type="InterPro" id="IPR036291">
    <property type="entry name" value="NAD(P)-bd_dom_sf"/>
</dbReference>
<proteinExistence type="inferred from homology"/>
<comment type="similarity">
    <text evidence="1">Belongs to the Gfo/Idh/MocA family.</text>
</comment>
<evidence type="ECO:0000256" key="1">
    <source>
        <dbReference type="ARBA" id="ARBA00010928"/>
    </source>
</evidence>
<name>A0ABX5VR94_9MICO</name>
<evidence type="ECO:0000313" key="6">
    <source>
        <dbReference type="EMBL" id="QDB80608.1"/>
    </source>
</evidence>
<dbReference type="Proteomes" id="UP000313948">
    <property type="component" value="Chromosome"/>
</dbReference>
<dbReference type="InterPro" id="IPR051317">
    <property type="entry name" value="Gfo/Idh/MocA_oxidoreduct"/>
</dbReference>